<keyword evidence="1" id="KW-0732">Signal</keyword>
<evidence type="ECO:0000313" key="3">
    <source>
        <dbReference type="Proteomes" id="UP000838412"/>
    </source>
</evidence>
<dbReference type="Proteomes" id="UP000838412">
    <property type="component" value="Chromosome 7"/>
</dbReference>
<feature type="signal peptide" evidence="1">
    <location>
        <begin position="1"/>
        <end position="17"/>
    </location>
</feature>
<dbReference type="OrthoDB" id="10164375at2759"/>
<sequence>MKTAILLVVLGLVVADATVIHFRKGEERSTGFMERSIPCPIGAQCFSNNCGGVLSSSGHAMCCCGSGAHMTVHGDLNLGSPDWWLVPCTCSYQQ</sequence>
<dbReference type="EMBL" id="OV696692">
    <property type="protein sequence ID" value="CAH1269165.1"/>
    <property type="molecule type" value="Genomic_DNA"/>
</dbReference>
<reference evidence="2" key="1">
    <citation type="submission" date="2022-01" db="EMBL/GenBank/DDBJ databases">
        <authorList>
            <person name="Braso-Vives M."/>
        </authorList>
    </citation>
    <scope>NUCLEOTIDE SEQUENCE</scope>
</reference>
<accession>A0A8K0F099</accession>
<organism evidence="2 3">
    <name type="scientific">Branchiostoma lanceolatum</name>
    <name type="common">Common lancelet</name>
    <name type="synonym">Amphioxus lanceolatum</name>
    <dbReference type="NCBI Taxonomy" id="7740"/>
    <lineage>
        <taxon>Eukaryota</taxon>
        <taxon>Metazoa</taxon>
        <taxon>Chordata</taxon>
        <taxon>Cephalochordata</taxon>
        <taxon>Leptocardii</taxon>
        <taxon>Amphioxiformes</taxon>
        <taxon>Branchiostomatidae</taxon>
        <taxon>Branchiostoma</taxon>
    </lineage>
</organism>
<dbReference type="AlphaFoldDB" id="A0A8K0F099"/>
<proteinExistence type="predicted"/>
<gene>
    <name evidence="2" type="primary">Hypp4112</name>
    <name evidence="2" type="ORF">BLAG_LOCUS21895</name>
</gene>
<protein>
    <submittedName>
        <fullName evidence="2">Hypp4112 protein</fullName>
    </submittedName>
</protein>
<feature type="chain" id="PRO_5035479498" evidence="1">
    <location>
        <begin position="18"/>
        <end position="94"/>
    </location>
</feature>
<name>A0A8K0F099_BRALA</name>
<keyword evidence="3" id="KW-1185">Reference proteome</keyword>
<evidence type="ECO:0000256" key="1">
    <source>
        <dbReference type="SAM" id="SignalP"/>
    </source>
</evidence>
<evidence type="ECO:0000313" key="2">
    <source>
        <dbReference type="EMBL" id="CAH1269165.1"/>
    </source>
</evidence>